<dbReference type="InterPro" id="IPR004826">
    <property type="entry name" value="bZIP_Maf"/>
</dbReference>
<dbReference type="InterPro" id="IPR008917">
    <property type="entry name" value="TF_DNA-bd_sf"/>
</dbReference>
<comment type="similarity">
    <text evidence="1">Belongs to the bZIP family. CNC subfamily.</text>
</comment>
<evidence type="ECO:0000256" key="1">
    <source>
        <dbReference type="ARBA" id="ARBA00008157"/>
    </source>
</evidence>
<keyword evidence="2" id="KW-0805">Transcription regulation</keyword>
<dbReference type="CDD" id="cd14720">
    <property type="entry name" value="bZIP_NFE2-like"/>
    <property type="match status" value="1"/>
</dbReference>
<dbReference type="SUPFAM" id="SSF47454">
    <property type="entry name" value="A DNA-binding domain in eukaryotic transcription factors"/>
    <property type="match status" value="1"/>
</dbReference>
<organism evidence="10 11">
    <name type="scientific">Electrophorus voltai</name>
    <dbReference type="NCBI Taxonomy" id="2609070"/>
    <lineage>
        <taxon>Eukaryota</taxon>
        <taxon>Metazoa</taxon>
        <taxon>Chordata</taxon>
        <taxon>Craniata</taxon>
        <taxon>Vertebrata</taxon>
        <taxon>Euteleostomi</taxon>
        <taxon>Actinopterygii</taxon>
        <taxon>Neopterygii</taxon>
        <taxon>Teleostei</taxon>
        <taxon>Ostariophysi</taxon>
        <taxon>Gymnotiformes</taxon>
        <taxon>Gymnotoidei</taxon>
        <taxon>Gymnotidae</taxon>
        <taxon>Electrophorus</taxon>
    </lineage>
</organism>
<dbReference type="EMBL" id="JAROKS010000012">
    <property type="protein sequence ID" value="KAK1798749.1"/>
    <property type="molecule type" value="Genomic_DNA"/>
</dbReference>
<accession>A0AAD8ZFZ8</accession>
<dbReference type="Gene3D" id="1.10.880.10">
    <property type="entry name" value="Transcription factor, Skn-1-like, DNA-binding domain"/>
    <property type="match status" value="1"/>
</dbReference>
<feature type="coiled-coil region" evidence="7">
    <location>
        <begin position="421"/>
        <end position="466"/>
    </location>
</feature>
<evidence type="ECO:0000313" key="11">
    <source>
        <dbReference type="Proteomes" id="UP001239994"/>
    </source>
</evidence>
<dbReference type="PROSITE" id="PS50217">
    <property type="entry name" value="BZIP"/>
    <property type="match status" value="1"/>
</dbReference>
<dbReference type="PANTHER" id="PTHR24411:SF26">
    <property type="entry name" value="TRANSCRIPTION FACTOR NF-E2 45 KDA SUBUNIT"/>
    <property type="match status" value="1"/>
</dbReference>
<dbReference type="InterPro" id="IPR047167">
    <property type="entry name" value="NFE2-like"/>
</dbReference>
<gene>
    <name evidence="10" type="ORF">P4O66_007031</name>
</gene>
<evidence type="ECO:0000256" key="4">
    <source>
        <dbReference type="ARBA" id="ARBA00023159"/>
    </source>
</evidence>
<dbReference type="GO" id="GO:0000981">
    <property type="term" value="F:DNA-binding transcription factor activity, RNA polymerase II-specific"/>
    <property type="evidence" value="ECO:0007669"/>
    <property type="project" value="TreeGrafter"/>
</dbReference>
<dbReference type="AlphaFoldDB" id="A0AAD8ZFZ8"/>
<name>A0AAD8ZFZ8_9TELE</name>
<dbReference type="InterPro" id="IPR004827">
    <property type="entry name" value="bZIP"/>
</dbReference>
<keyword evidence="6" id="KW-0539">Nucleus</keyword>
<dbReference type="GO" id="GO:0005634">
    <property type="term" value="C:nucleus"/>
    <property type="evidence" value="ECO:0007669"/>
    <property type="project" value="TreeGrafter"/>
</dbReference>
<proteinExistence type="inferred from homology"/>
<feature type="region of interest" description="Disordered" evidence="8">
    <location>
        <begin position="337"/>
        <end position="360"/>
    </location>
</feature>
<dbReference type="Proteomes" id="UP001239994">
    <property type="component" value="Unassembled WGS sequence"/>
</dbReference>
<evidence type="ECO:0000256" key="6">
    <source>
        <dbReference type="ARBA" id="ARBA00023242"/>
    </source>
</evidence>
<sequence length="514" mass="57596">MYCSEKGCETSLIDTSWQQDIGLGVEWEEPRVPFCEWAGEMQRARKQEQGRIRREGEGQGVLLTFGNLDQETGEILPDCLLQTSQYYLDLLEVHVPERPCAPLVDTRENNNYLLPEPLGESSETGLVSGTEPLTPPHSDSTEITQVHRDTLADLIELARPLTQSLPDTAKFKQTFCGSEELSHSFLDANIHSSPLDNPNQMNSTACEETLSTHTQRDVCQDHTSTVTLAHTLYQDEFTQKDSSHTFSSLADSTILFHIESAIEPVALDTSLYGVDPPASQSEAEEAGHIHSDHTELFDLCLLSDSEEVESSSFQSCGTKAVPTQLTQNTLHEEAFHLSSRAQTASPPSPPARGAHRNRSTCHDEQHARALCLPLSVDDIVGLSADAFNEAVGDNELSQAQLVLIRDIRRRGKNKMAAQSCRKRKLDKMVDLEAEVEALREKSERGMRERESNVRALRETKQKLRKLYYKVFSQLRDKTGKLYSPREYTLQHSSNGHVYLLPRTAHMTRQAATRP</sequence>
<keyword evidence="5" id="KW-0804">Transcription</keyword>
<dbReference type="PANTHER" id="PTHR24411">
    <property type="entry name" value="NUCLEAR FACTOR ERYTHROID 2-RELATED FACTOR"/>
    <property type="match status" value="1"/>
</dbReference>
<protein>
    <recommendedName>
        <fullName evidence="9">BZIP domain-containing protein</fullName>
    </recommendedName>
</protein>
<keyword evidence="11" id="KW-1185">Reference proteome</keyword>
<feature type="domain" description="BZIP" evidence="9">
    <location>
        <begin position="403"/>
        <end position="466"/>
    </location>
</feature>
<reference evidence="10" key="1">
    <citation type="submission" date="2023-03" db="EMBL/GenBank/DDBJ databases">
        <title>Electrophorus voltai genome.</title>
        <authorList>
            <person name="Bian C."/>
        </authorList>
    </citation>
    <scope>NUCLEOTIDE SEQUENCE</scope>
    <source>
        <strain evidence="10">CB-2022</strain>
        <tissue evidence="10">Muscle</tissue>
    </source>
</reference>
<keyword evidence="7" id="KW-0175">Coiled coil</keyword>
<comment type="caution">
    <text evidence="10">The sequence shown here is derived from an EMBL/GenBank/DDBJ whole genome shotgun (WGS) entry which is preliminary data.</text>
</comment>
<evidence type="ECO:0000256" key="2">
    <source>
        <dbReference type="ARBA" id="ARBA00023015"/>
    </source>
</evidence>
<evidence type="ECO:0000256" key="8">
    <source>
        <dbReference type="SAM" id="MobiDB-lite"/>
    </source>
</evidence>
<dbReference type="SMART" id="SM00338">
    <property type="entry name" value="BRLZ"/>
    <property type="match status" value="1"/>
</dbReference>
<dbReference type="GO" id="GO:0000978">
    <property type="term" value="F:RNA polymerase II cis-regulatory region sequence-specific DNA binding"/>
    <property type="evidence" value="ECO:0007669"/>
    <property type="project" value="InterPro"/>
</dbReference>
<keyword evidence="3" id="KW-0238">DNA-binding</keyword>
<evidence type="ECO:0000256" key="7">
    <source>
        <dbReference type="SAM" id="Coils"/>
    </source>
</evidence>
<dbReference type="Pfam" id="PF03131">
    <property type="entry name" value="bZIP_Maf"/>
    <property type="match status" value="1"/>
</dbReference>
<evidence type="ECO:0000256" key="5">
    <source>
        <dbReference type="ARBA" id="ARBA00023163"/>
    </source>
</evidence>
<evidence type="ECO:0000256" key="3">
    <source>
        <dbReference type="ARBA" id="ARBA00023125"/>
    </source>
</evidence>
<evidence type="ECO:0000313" key="10">
    <source>
        <dbReference type="EMBL" id="KAK1798749.1"/>
    </source>
</evidence>
<feature type="region of interest" description="Disordered" evidence="8">
    <location>
        <begin position="119"/>
        <end position="142"/>
    </location>
</feature>
<evidence type="ECO:0000259" key="9">
    <source>
        <dbReference type="PROSITE" id="PS50217"/>
    </source>
</evidence>
<keyword evidence="4" id="KW-0010">Activator</keyword>